<keyword evidence="3" id="KW-1185">Reference proteome</keyword>
<feature type="compositionally biased region" description="Low complexity" evidence="1">
    <location>
        <begin position="79"/>
        <end position="93"/>
    </location>
</feature>
<feature type="region of interest" description="Disordered" evidence="1">
    <location>
        <begin position="79"/>
        <end position="125"/>
    </location>
</feature>
<proteinExistence type="predicted"/>
<evidence type="ECO:0000256" key="1">
    <source>
        <dbReference type="SAM" id="MobiDB-lite"/>
    </source>
</evidence>
<dbReference type="Proteomes" id="UP001165090">
    <property type="component" value="Unassembled WGS sequence"/>
</dbReference>
<protein>
    <submittedName>
        <fullName evidence="2">Uncharacterized protein</fullName>
    </submittedName>
</protein>
<feature type="compositionally biased region" description="Low complexity" evidence="1">
    <location>
        <begin position="111"/>
        <end position="125"/>
    </location>
</feature>
<feature type="region of interest" description="Disordered" evidence="1">
    <location>
        <begin position="210"/>
        <end position="233"/>
    </location>
</feature>
<comment type="caution">
    <text evidence="2">The sequence shown here is derived from an EMBL/GenBank/DDBJ whole genome shotgun (WGS) entry which is preliminary data.</text>
</comment>
<gene>
    <name evidence="2" type="ORF">VaNZ11_002236</name>
</gene>
<feature type="compositionally biased region" description="Low complexity" evidence="1">
    <location>
        <begin position="210"/>
        <end position="227"/>
    </location>
</feature>
<sequence length="776" mass="78042">MLNTRTDASMGRICGPNLAAAHPHIAATAAVADAAVKRIATLPHGPLAAPNCGAAKGCGDSTTLNTAVLAAGAAGAAAHPTASTTSSTGSNSGCESEATAVSRERWQQHVAPRGRPEAATAAAVTPPCEQEMQMLSAVPNLSAVGACDIGGGRGTAGGGKFAPGFGPPLSVNPPPAATGWVPWGCVDCSGVQNPAAAAAATAAAASSVPSSRAQSLDGTHPTSAGGAAPPGPLPQPLHHLAVPLYPVTPYRYSPYARPWGAQSFGPVAAPVPVPVPVPVHTPAAGPMPTVPSAAGGCVRRLRLGTYYHPAALPPPCFSGLRPLPRAASPAAPPVPLVQWPAPPYAGGWPNNSALAPPGFVDDYPMVTGSTHAVHNALCGPHLPPQHLPPVVPPPYIHGMYGQLSSACGGGASSTHGLSRDGCRTDLICSGRSSAGGAEIAVGGDAAAADAMAATAARCILDGAGETDAAAASRETDAAGALQALAQASPAPPGRINPWVSRLPSSGGSAAAAAAVTGELPRNMTSQHPQFNSLRTAPVAIPAPAHAPGPGPGPGPVGAQYSALDAQLWQQAVAVAYPSTAWTSCRRTQYGLTNVDVAAAAAEAAAATAAAPIGLALMRVGSLPTPPSCTYRSPYDFRYGYECSYGAMYDCGSSAPDGVIPRATPITGAGVTAAARWSRSAVRDGDGDCDGDGGVPVKNSIAAATAATNNAANHDDGAPEDVACKSVHMPHQSMPLWHSGYGEHWPWPRYPKMPYMYEHRLPYSYSQVPPLVKPWSE</sequence>
<evidence type="ECO:0000313" key="2">
    <source>
        <dbReference type="EMBL" id="GLI60173.1"/>
    </source>
</evidence>
<accession>A0ABQ5RS87</accession>
<organism evidence="2 3">
    <name type="scientific">Volvox africanus</name>
    <dbReference type="NCBI Taxonomy" id="51714"/>
    <lineage>
        <taxon>Eukaryota</taxon>
        <taxon>Viridiplantae</taxon>
        <taxon>Chlorophyta</taxon>
        <taxon>core chlorophytes</taxon>
        <taxon>Chlorophyceae</taxon>
        <taxon>CS clade</taxon>
        <taxon>Chlamydomonadales</taxon>
        <taxon>Volvocaceae</taxon>
        <taxon>Volvox</taxon>
    </lineage>
</organism>
<name>A0ABQ5RS87_9CHLO</name>
<reference evidence="2 3" key="1">
    <citation type="journal article" date="2023" name="IScience">
        <title>Expanded male sex-determining region conserved during the evolution of homothallism in the green alga Volvox.</title>
        <authorList>
            <person name="Yamamoto K."/>
            <person name="Matsuzaki R."/>
            <person name="Mahakham W."/>
            <person name="Heman W."/>
            <person name="Sekimoto H."/>
            <person name="Kawachi M."/>
            <person name="Minakuchi Y."/>
            <person name="Toyoda A."/>
            <person name="Nozaki H."/>
        </authorList>
    </citation>
    <scope>NUCLEOTIDE SEQUENCE [LARGE SCALE GENOMIC DNA]</scope>
    <source>
        <strain evidence="2 3">NIES-4468</strain>
    </source>
</reference>
<evidence type="ECO:0000313" key="3">
    <source>
        <dbReference type="Proteomes" id="UP001165090"/>
    </source>
</evidence>
<dbReference type="EMBL" id="BSDZ01000005">
    <property type="protein sequence ID" value="GLI60173.1"/>
    <property type="molecule type" value="Genomic_DNA"/>
</dbReference>